<dbReference type="RefSeq" id="WP_344997785.1">
    <property type="nucleotide sequence ID" value="NZ_BAAAXV010000009.1"/>
</dbReference>
<accession>A0ABV5S5N2</accession>
<dbReference type="PANTHER" id="PTHR30024">
    <property type="entry name" value="ALIPHATIC SULFONATES-BINDING PROTEIN-RELATED"/>
    <property type="match status" value="1"/>
</dbReference>
<dbReference type="Proteomes" id="UP001589532">
    <property type="component" value="Unassembled WGS sequence"/>
</dbReference>
<evidence type="ECO:0000256" key="3">
    <source>
        <dbReference type="ARBA" id="ARBA00022729"/>
    </source>
</evidence>
<keyword evidence="4" id="KW-0812">Transmembrane</keyword>
<gene>
    <name evidence="6" type="ORF">ACFFSA_28180</name>
</gene>
<keyword evidence="3" id="KW-0732">Signal</keyword>
<keyword evidence="7" id="KW-1185">Reference proteome</keyword>
<dbReference type="SUPFAM" id="SSF53850">
    <property type="entry name" value="Periplasmic binding protein-like II"/>
    <property type="match status" value="1"/>
</dbReference>
<dbReference type="Gene3D" id="3.40.190.10">
    <property type="entry name" value="Periplasmic binding protein-like II"/>
    <property type="match status" value="2"/>
</dbReference>
<feature type="domain" description="SsuA/THI5-like" evidence="5">
    <location>
        <begin position="86"/>
        <end position="294"/>
    </location>
</feature>
<comment type="caution">
    <text evidence="6">The sequence shown here is derived from an EMBL/GenBank/DDBJ whole genome shotgun (WGS) entry which is preliminary data.</text>
</comment>
<evidence type="ECO:0000313" key="7">
    <source>
        <dbReference type="Proteomes" id="UP001589532"/>
    </source>
</evidence>
<keyword evidence="4" id="KW-1133">Transmembrane helix</keyword>
<dbReference type="InterPro" id="IPR015168">
    <property type="entry name" value="SsuA/THI5"/>
</dbReference>
<name>A0ABV5S5N2_9ACTN</name>
<dbReference type="Pfam" id="PF09084">
    <property type="entry name" value="NMT1"/>
    <property type="match status" value="1"/>
</dbReference>
<evidence type="ECO:0000256" key="1">
    <source>
        <dbReference type="ARBA" id="ARBA00004418"/>
    </source>
</evidence>
<keyword evidence="4" id="KW-0472">Membrane</keyword>
<organism evidence="6 7">
    <name type="scientific">Nonomuraea helvata</name>
    <dbReference type="NCBI Taxonomy" id="37484"/>
    <lineage>
        <taxon>Bacteria</taxon>
        <taxon>Bacillati</taxon>
        <taxon>Actinomycetota</taxon>
        <taxon>Actinomycetes</taxon>
        <taxon>Streptosporangiales</taxon>
        <taxon>Streptosporangiaceae</taxon>
        <taxon>Nonomuraea</taxon>
    </lineage>
</organism>
<proteinExistence type="inferred from homology"/>
<evidence type="ECO:0000259" key="5">
    <source>
        <dbReference type="Pfam" id="PF09084"/>
    </source>
</evidence>
<reference evidence="6 7" key="1">
    <citation type="submission" date="2024-09" db="EMBL/GenBank/DDBJ databases">
        <authorList>
            <person name="Sun Q."/>
            <person name="Mori K."/>
        </authorList>
    </citation>
    <scope>NUCLEOTIDE SEQUENCE [LARGE SCALE GENOMIC DNA]</scope>
    <source>
        <strain evidence="6 7">JCM 3143</strain>
    </source>
</reference>
<comment type="similarity">
    <text evidence="2">Belongs to the bacterial solute-binding protein SsuA/TauA family.</text>
</comment>
<evidence type="ECO:0000256" key="4">
    <source>
        <dbReference type="SAM" id="Phobius"/>
    </source>
</evidence>
<comment type="subcellular location">
    <subcellularLocation>
        <location evidence="1">Periplasm</location>
    </subcellularLocation>
</comment>
<feature type="transmembrane region" description="Helical" evidence="4">
    <location>
        <begin position="35"/>
        <end position="58"/>
    </location>
</feature>
<sequence>MTWLGEQFDRIADDMPERDLGARAIEIHRRRRRNFMALAAAAVVVVTVLAATVAVRVLPAEPRAAARPSTPPEQSIVKVGVVPSVESAPVFVAQVKGYFEEEGLTVEPMIITGAAAAAPQVESGALDLAQTDYTTLFRANELGRKFKIVSSLYQAAQGSFAVVVNAKSKIRTATELKRKRVAIPNLGTLGPLTLAAVLKRAGLTLNDVVLVEKPNPDMIDAMGAGQVDAALLAEPYVTVARESKHTRIVEDAMTGELANLYTAGMTATDEWIRRNPRTLAAFQRALAKAQRLIASDSQQVRDVLPRYMRLSRAVTAGVELGSYPARLNLTELQRVADLTRTYKMIKRPADLGSAVAKGG</sequence>
<dbReference type="PANTHER" id="PTHR30024:SF47">
    <property type="entry name" value="TAURINE-BINDING PERIPLASMIC PROTEIN"/>
    <property type="match status" value="1"/>
</dbReference>
<protein>
    <submittedName>
        <fullName evidence="6">ABC transporter substrate-binding protein</fullName>
    </submittedName>
</protein>
<dbReference type="EMBL" id="JBHMBW010000026">
    <property type="protein sequence ID" value="MFB9626980.1"/>
    <property type="molecule type" value="Genomic_DNA"/>
</dbReference>
<evidence type="ECO:0000256" key="2">
    <source>
        <dbReference type="ARBA" id="ARBA00010742"/>
    </source>
</evidence>
<evidence type="ECO:0000313" key="6">
    <source>
        <dbReference type="EMBL" id="MFB9626980.1"/>
    </source>
</evidence>